<gene>
    <name evidence="1" type="ORF">BCR35DRAFT_199441</name>
</gene>
<sequence>MASQRVEPTLRSARGLRRLTCTSIDCASYSFSRTLVSAHTRRLLSRRSSSASLAFLERPFRAPSDRSSTLSIAPLRHSYASAVPPAMVGVVYLTGKECSERLDRQLGEAAAVKLGGSVGLE</sequence>
<dbReference type="Proteomes" id="UP000193467">
    <property type="component" value="Unassembled WGS sequence"/>
</dbReference>
<dbReference type="InParanoid" id="A0A1Y2DKU3"/>
<keyword evidence="2" id="KW-1185">Reference proteome</keyword>
<comment type="caution">
    <text evidence="1">The sequence shown here is derived from an EMBL/GenBank/DDBJ whole genome shotgun (WGS) entry which is preliminary data.</text>
</comment>
<name>A0A1Y2DKU3_9BASI</name>
<accession>A0A1Y2DKU3</accession>
<organism evidence="1 2">
    <name type="scientific">Leucosporidium creatinivorum</name>
    <dbReference type="NCBI Taxonomy" id="106004"/>
    <lineage>
        <taxon>Eukaryota</taxon>
        <taxon>Fungi</taxon>
        <taxon>Dikarya</taxon>
        <taxon>Basidiomycota</taxon>
        <taxon>Pucciniomycotina</taxon>
        <taxon>Microbotryomycetes</taxon>
        <taxon>Leucosporidiales</taxon>
        <taxon>Leucosporidium</taxon>
    </lineage>
</organism>
<evidence type="ECO:0000313" key="2">
    <source>
        <dbReference type="Proteomes" id="UP000193467"/>
    </source>
</evidence>
<proteinExistence type="predicted"/>
<dbReference type="EMBL" id="MCGR01000075">
    <property type="protein sequence ID" value="ORY59898.1"/>
    <property type="molecule type" value="Genomic_DNA"/>
</dbReference>
<reference evidence="1 2" key="1">
    <citation type="submission" date="2016-07" db="EMBL/GenBank/DDBJ databases">
        <title>Pervasive Adenine N6-methylation of Active Genes in Fungi.</title>
        <authorList>
            <consortium name="DOE Joint Genome Institute"/>
            <person name="Mondo S.J."/>
            <person name="Dannebaum R.O."/>
            <person name="Kuo R.C."/>
            <person name="Labutti K."/>
            <person name="Haridas S."/>
            <person name="Kuo A."/>
            <person name="Salamov A."/>
            <person name="Ahrendt S.R."/>
            <person name="Lipzen A."/>
            <person name="Sullivan W."/>
            <person name="Andreopoulos W.B."/>
            <person name="Clum A."/>
            <person name="Lindquist E."/>
            <person name="Daum C."/>
            <person name="Ramamoorthy G.K."/>
            <person name="Gryganskyi A."/>
            <person name="Culley D."/>
            <person name="Magnuson J.K."/>
            <person name="James T.Y."/>
            <person name="O'Malley M.A."/>
            <person name="Stajich J.E."/>
            <person name="Spatafora J.W."/>
            <person name="Visel A."/>
            <person name="Grigoriev I.V."/>
        </authorList>
    </citation>
    <scope>NUCLEOTIDE SEQUENCE [LARGE SCALE GENOMIC DNA]</scope>
    <source>
        <strain evidence="1 2">62-1032</strain>
    </source>
</reference>
<protein>
    <submittedName>
        <fullName evidence="1">Uncharacterized protein</fullName>
    </submittedName>
</protein>
<evidence type="ECO:0000313" key="1">
    <source>
        <dbReference type="EMBL" id="ORY59898.1"/>
    </source>
</evidence>
<dbReference type="AlphaFoldDB" id="A0A1Y2DKU3"/>